<evidence type="ECO:0000256" key="9">
    <source>
        <dbReference type="PROSITE-ProRule" id="PRU00508"/>
    </source>
</evidence>
<keyword evidence="7 10" id="KW-0862">Zinc</keyword>
<dbReference type="InterPro" id="IPR044046">
    <property type="entry name" value="E3_ligase_UBR-like_C"/>
</dbReference>
<dbReference type="GO" id="GO:0000151">
    <property type="term" value="C:ubiquitin ligase complex"/>
    <property type="evidence" value="ECO:0007669"/>
    <property type="project" value="TreeGrafter"/>
</dbReference>
<dbReference type="Pfam" id="PF02617">
    <property type="entry name" value="ClpS"/>
    <property type="match status" value="1"/>
</dbReference>
<dbReference type="Proteomes" id="UP000245383">
    <property type="component" value="Unassembled WGS sequence"/>
</dbReference>
<organism evidence="13 14">
    <name type="scientific">Smittium simulii</name>
    <dbReference type="NCBI Taxonomy" id="133385"/>
    <lineage>
        <taxon>Eukaryota</taxon>
        <taxon>Fungi</taxon>
        <taxon>Fungi incertae sedis</taxon>
        <taxon>Zoopagomycota</taxon>
        <taxon>Kickxellomycotina</taxon>
        <taxon>Harpellomycetes</taxon>
        <taxon>Harpellales</taxon>
        <taxon>Legeriomycetaceae</taxon>
        <taxon>Smittium</taxon>
    </lineage>
</organism>
<dbReference type="InterPro" id="IPR003769">
    <property type="entry name" value="ClpS_core"/>
</dbReference>
<dbReference type="InterPro" id="IPR014719">
    <property type="entry name" value="Ribosomal_bL12_C/ClpS-like"/>
</dbReference>
<feature type="compositionally biased region" description="Low complexity" evidence="11">
    <location>
        <begin position="2112"/>
        <end position="2132"/>
    </location>
</feature>
<dbReference type="InterPro" id="IPR039164">
    <property type="entry name" value="UBR1-like"/>
</dbReference>
<dbReference type="SUPFAM" id="SSF54736">
    <property type="entry name" value="ClpS-like"/>
    <property type="match status" value="1"/>
</dbReference>
<keyword evidence="6 10" id="KW-0833">Ubl conjugation pathway</keyword>
<evidence type="ECO:0000313" key="13">
    <source>
        <dbReference type="EMBL" id="PVU91157.1"/>
    </source>
</evidence>
<dbReference type="InterPro" id="IPR036390">
    <property type="entry name" value="WH_DNA-bd_sf"/>
</dbReference>
<dbReference type="Pfam" id="PF22960">
    <property type="entry name" value="WHD_UBR1"/>
    <property type="match status" value="1"/>
</dbReference>
<keyword evidence="5 10" id="KW-0863">Zinc-finger</keyword>
<dbReference type="InterPro" id="IPR055194">
    <property type="entry name" value="UBR1-like_WH"/>
</dbReference>
<feature type="zinc finger region" description="UBR-type" evidence="9">
    <location>
        <begin position="90"/>
        <end position="162"/>
    </location>
</feature>
<dbReference type="GO" id="GO:0071596">
    <property type="term" value="P:ubiquitin-dependent protein catabolic process via the N-end rule pathway"/>
    <property type="evidence" value="ECO:0007669"/>
    <property type="project" value="UniProtKB-UniRule"/>
</dbReference>
<reference evidence="13 14" key="1">
    <citation type="journal article" date="2018" name="MBio">
        <title>Comparative Genomics Reveals the Core Gene Toolbox for the Fungus-Insect Symbiosis.</title>
        <authorList>
            <person name="Wang Y."/>
            <person name="Stata M."/>
            <person name="Wang W."/>
            <person name="Stajich J.E."/>
            <person name="White M.M."/>
            <person name="Moncalvo J.M."/>
        </authorList>
    </citation>
    <scope>NUCLEOTIDE SEQUENCE [LARGE SCALE GENOMIC DNA]</scope>
    <source>
        <strain evidence="13 14">SWE-8-4</strain>
    </source>
</reference>
<protein>
    <recommendedName>
        <fullName evidence="10">E3 ubiquitin-protein ligase</fullName>
        <ecNumber evidence="10">2.3.2.27</ecNumber>
    </recommendedName>
</protein>
<dbReference type="Pfam" id="PF02207">
    <property type="entry name" value="zf-UBR"/>
    <property type="match status" value="1"/>
</dbReference>
<dbReference type="Gene3D" id="3.30.1390.10">
    <property type="match status" value="1"/>
</dbReference>
<dbReference type="Gene3D" id="2.10.110.30">
    <property type="match status" value="1"/>
</dbReference>
<evidence type="ECO:0000256" key="10">
    <source>
        <dbReference type="RuleBase" id="RU366018"/>
    </source>
</evidence>
<feature type="region of interest" description="Disordered" evidence="11">
    <location>
        <begin position="2106"/>
        <end position="2137"/>
    </location>
</feature>
<dbReference type="GO" id="GO:0008270">
    <property type="term" value="F:zinc ion binding"/>
    <property type="evidence" value="ECO:0007669"/>
    <property type="project" value="UniProtKB-UniRule"/>
</dbReference>
<dbReference type="OrthoDB" id="26387at2759"/>
<feature type="domain" description="UBR-type" evidence="12">
    <location>
        <begin position="90"/>
        <end position="162"/>
    </location>
</feature>
<dbReference type="CDD" id="cd19673">
    <property type="entry name" value="UBR-box_UBR3"/>
    <property type="match status" value="1"/>
</dbReference>
<keyword evidence="14" id="KW-1185">Reference proteome</keyword>
<dbReference type="GO" id="GO:0005737">
    <property type="term" value="C:cytoplasm"/>
    <property type="evidence" value="ECO:0007669"/>
    <property type="project" value="TreeGrafter"/>
</dbReference>
<dbReference type="UniPathway" id="UPA00143"/>
<evidence type="ECO:0000256" key="6">
    <source>
        <dbReference type="ARBA" id="ARBA00022786"/>
    </source>
</evidence>
<dbReference type="EMBL" id="MBFR01000218">
    <property type="protein sequence ID" value="PVU91157.1"/>
    <property type="molecule type" value="Genomic_DNA"/>
</dbReference>
<comment type="pathway">
    <text evidence="2 10">Protein modification; protein ubiquitination.</text>
</comment>
<name>A0A2T9YFN3_9FUNG</name>
<sequence>MYSADSKSIDHIIFQTLSRELRNAPHKFNYSFTNQTRKQLINLTTWYLLGSDERLSNLVVIDERTGGALRDEKQEKNIELIEYTEVRRGQLCGHVFRRGEGVYRCKTCAIDDTCVLCTRCFHATEHTGHDTSFSINSGTGGCCDCGESEAWKQPLHCRYHATLDVLEANHIEPIIQPNISAGISGYEDSVVPDALLLSIRGAIRAVLEFILLTFATAPIPDNSKIDGVYIFQDFNKMNQILNESNPDQIFAIVLWNDETHSFQDFLDVIQDSLECSLEEAKKMVKRIDRQGRDVIAISRDINKLFSIAGYMKRVSLNVTIRSARDIFREQLAASLLIWLRDLACFKFRALVRICKGNANISIRSEICKQLSNEWEEYQNNPDLSRVINSELKTDSDDNDNCDECVVEPDLPDIFDEYSTLSFGPGPATPISAIKQSEFLPSSLDSLNSFDQNHQSTTANNISNHLYSKNFFIANNNPSQIQPQSHCEVSNSNNNSHLNKRRLSAISAGDQTEINNESSISRTNSNKNTDFQNILDFTKIVDNKKIALSKNNNYKSKNILPKKKDSYINKLFDNKKMEKLWKFKKSLRLDWFLMVDLQLWKEARGGLRELYMATMMLDQEYKMQMSISFGKNYPRLTNAFLTQDQGPEHSVLLFSVQLFTVPTLSVALVREYGFLYTVLRMLKNFFIKPTPKHLRQNGIILCDTESFRNRRYFHIFHDMRYLASALSVPEWIATEKQFLNAYLGFIALFQGMSPNKRMQVSHVEFEDDTWVHAFNVTLQVAKSCRQFADCYNGYLPELALAIRGTLRKLDKVISLLTEENMYFIMQNDPYFKDYHTQIHNFKNVEYLPFQMHERSTLHGLTYNIVKYSISYHPVSFHHPLQWFLANLFRHVEILDDSSIKSIGFKDLSELLLTFNCNKFDNGTLSHESDIVLQELPLLKILDYPIRVVVLMAQIRARMWVRNGFVVRSQAHHYREISLRENTFDQDLFLIQFFLCIWSDSDHILMTLIDRFELYHWFRGQEYNSTTTYQNQETDPLNDLVDEFLSTLIILVTDRVVASGQSSRELSRREIIHGCLEMTSYSDLAKKVPERLAEHPEFDSILLEIATYRPPTSVMDTGMYELKDEYLDCVDLHFIHYNRNQREEAEDLLQSRIFKKNQKLDSSASTNDKTIIFPKQIEITKGPFKKLGLILHSQLSCQILFFSLYNTTMLKRKILPVSIIDQSLYLIMVALHDGSKGLIAKQLGYSKEFGFGGLFSYAIINRYHTGSESSLCLLEMLILIGNKPEFIQWKERIDLILSLFKKSSISVEKAISDFTENFKKLGFISETTNIKHDQDPAKVKKEAAKKLQSKIMEDFAEAQQKFMENYGSILDDLSDEENDNLNRYNVLDLSIDNESEQENTNSLTLTEKNNSSFANINDNKLSQKVEQFEKSSAGSSNLKSPLRYKPHLHLPSGTCIVCQETCDQAKPYGALALLQSTFILRQSPLNSTSHVTEILSNNITQLNNDPTNGSTEIKNAELNSSINDMDKSSLLDDNYQEDGDLKQENDTFMTDDLLYLYRDSDISLGAPSGLNGFPPHYRDHGMFSSTCGHIMHQSCFDRYFRELKLKHQRQPTRNHAESTERQEFLCPLCNTLGNFLLPVLSDDFKNSILSEPELATIDDLNRPKIENWFVAGIDSIFNKLDKLLYQGNKAITLSSNKVTAKKYSGNKSGQSHKNQTLLKSSNLSNLPTFERIDERLSKKNITGTVLESSKNATSLYSLPTGHGQQDKQHNNEQFLETPDSRWLLNSLRESPQWLHEGWFTIRQKMLGNSSNEDTEVDLNEWRMLIPIYLYIFATSPEWRSHINNTHQILQLELSKKRLQDSKSLAEGLNDTDNAVSYSPNSFSNQQIIRNTPYQSQLIHNSQPFIANPIDVTNIDANENVANDIDYNLHPSTNYPLENPNPQNLSIGNNPHGSPLSFSWSQLRTYGSAVSHAIASSPPWPGHSGVTIQNVYRGPIDNNEPSEIQNDNNIFDSSLQKISSVDLSTHIKNEQFEGKERLLNQLYSLISIYKQFFFVLQTVQNDIMNGLPAPNLFSHLLSSDILKSAKHFNSELNSDIGINKTNRLSGLISPKNNINNSTASSELSSNSESMENEISTFQSSSQLARADLNDNNNMYDDQYKRSYSTQEDLESINSTSNNISEIYYSYKNKQHENRQYLNTHDSQYSLNNSDSIPNLPPLNSILANTTQGTYSNFEQPLNSKNNLGYFNDNNKVQVPNMDMIIDTKPPQELPENMINNVFAQTIMCLEVGTRGKAIPKVFDSDDPRKARPSGLWIDCISSTQLSFTFALSKVAKTHYRLMLSDTTSITEYCMLNSYNKADKVNDNTKGKLIADAATSLAMISIKHSVQRSLLNIFDPFRVVLNNDQELKNLGIPYGMDFNKVPKKPFLMKDSFNLLVMLNTSLVETINTSPWYLLRMSFLMEFVKTAISVGDSALGHYVGAKPSIASTSTPFSYIINKKGNLVNTLTNTIIQSDTLNNTIWREDSNTHNLPLKEQFSKIYDSIVLLEPSYPGNIEDLNYHICKFITWVRTMVLPKYSKSSLEVHTNNLINSTPKYSVALLAIKLLIPFMRRAAALFYVLYGVTHPHPKSLDDIEDPNTRDFVNLWQYLRLYLPSAIFAVPEKSSPLYKMISRWVLQLIVFRSAHLSPISVGAGFSMAIPMAMPSIYTLVSLPNRFEILFEKSYKAYCTKCNSIPPDPSLCLLCGRFVCAQSFCCLSNDMGECNLHMQLCGGTTGFYLPVKKCTLLLLNNHNGCFVQAPYLDTHGEVDLGLKRGRPLFLNDTRYEEIRKLVVNHMIPVTVARKIEQTFDIGGWITL</sequence>
<dbReference type="FunFam" id="2.10.110.30:FF:000001">
    <property type="entry name" value="E3 ubiquitin-protein ligase UBR2 isoform 1"/>
    <property type="match status" value="1"/>
</dbReference>
<dbReference type="GO" id="GO:0016567">
    <property type="term" value="P:protein ubiquitination"/>
    <property type="evidence" value="ECO:0007669"/>
    <property type="project" value="UniProtKB-UniRule"/>
</dbReference>
<comment type="similarity">
    <text evidence="8 10">Belongs to the E3 ubiquitin-protein ligase UBR1-like family.</text>
</comment>
<evidence type="ECO:0000256" key="1">
    <source>
        <dbReference type="ARBA" id="ARBA00000900"/>
    </source>
</evidence>
<dbReference type="Pfam" id="PF18995">
    <property type="entry name" value="PRT6_C"/>
    <property type="match status" value="2"/>
</dbReference>
<evidence type="ECO:0000256" key="7">
    <source>
        <dbReference type="ARBA" id="ARBA00022833"/>
    </source>
</evidence>
<comment type="catalytic activity">
    <reaction evidence="1 10">
        <text>S-ubiquitinyl-[E2 ubiquitin-conjugating enzyme]-L-cysteine + [acceptor protein]-L-lysine = [E2 ubiquitin-conjugating enzyme]-L-cysteine + N(6)-ubiquitinyl-[acceptor protein]-L-lysine.</text>
        <dbReference type="EC" id="2.3.2.27"/>
    </reaction>
</comment>
<dbReference type="EC" id="2.3.2.27" evidence="10"/>
<evidence type="ECO:0000256" key="3">
    <source>
        <dbReference type="ARBA" id="ARBA00022679"/>
    </source>
</evidence>
<dbReference type="CDD" id="cd16482">
    <property type="entry name" value="RING-H2_UBR1-like"/>
    <property type="match status" value="1"/>
</dbReference>
<evidence type="ECO:0000313" key="14">
    <source>
        <dbReference type="Proteomes" id="UP000245383"/>
    </source>
</evidence>
<proteinExistence type="inferred from homology"/>
<comment type="caution">
    <text evidence="13">The sequence shown here is derived from an EMBL/GenBank/DDBJ whole genome shotgun (WGS) entry which is preliminary data.</text>
</comment>
<accession>A0A2T9YFN3</accession>
<dbReference type="SMART" id="SM00396">
    <property type="entry name" value="ZnF_UBR1"/>
    <property type="match status" value="1"/>
</dbReference>
<evidence type="ECO:0000256" key="11">
    <source>
        <dbReference type="SAM" id="MobiDB-lite"/>
    </source>
</evidence>
<evidence type="ECO:0000259" key="12">
    <source>
        <dbReference type="PROSITE" id="PS51157"/>
    </source>
</evidence>
<evidence type="ECO:0000256" key="8">
    <source>
        <dbReference type="ARBA" id="ARBA00046341"/>
    </source>
</evidence>
<keyword evidence="3 10" id="KW-0808">Transferase</keyword>
<dbReference type="SUPFAM" id="SSF46785">
    <property type="entry name" value="Winged helix' DNA-binding domain"/>
    <property type="match status" value="1"/>
</dbReference>
<keyword evidence="4 10" id="KW-0479">Metal-binding</keyword>
<dbReference type="STRING" id="133385.A0A2T9YFN3"/>
<gene>
    <name evidence="13" type="ORF">BB561_004551</name>
</gene>
<dbReference type="PANTHER" id="PTHR21497:SF24">
    <property type="entry name" value="E3 UBIQUITIN-PROTEIN LIGASE UBR1"/>
    <property type="match status" value="1"/>
</dbReference>
<evidence type="ECO:0000256" key="4">
    <source>
        <dbReference type="ARBA" id="ARBA00022723"/>
    </source>
</evidence>
<dbReference type="InterPro" id="IPR003126">
    <property type="entry name" value="Znf_UBR"/>
</dbReference>
<dbReference type="PROSITE" id="PS51157">
    <property type="entry name" value="ZF_UBR"/>
    <property type="match status" value="1"/>
</dbReference>
<comment type="function">
    <text evidence="10">Ubiquitin ligase protein which is a component of the N-end rule pathway. Recognizes and binds to proteins bearing specific N-terminal residues that are destabilizing according to the N-end rule, leading to their ubiquitination and subsequent degradation.</text>
</comment>
<evidence type="ECO:0000256" key="2">
    <source>
        <dbReference type="ARBA" id="ARBA00004906"/>
    </source>
</evidence>
<dbReference type="PANTHER" id="PTHR21497">
    <property type="entry name" value="UBIQUITIN LIGASE E3 ALPHA-RELATED"/>
    <property type="match status" value="1"/>
</dbReference>
<evidence type="ECO:0000256" key="5">
    <source>
        <dbReference type="ARBA" id="ARBA00022771"/>
    </source>
</evidence>
<dbReference type="GO" id="GO:0061630">
    <property type="term" value="F:ubiquitin protein ligase activity"/>
    <property type="evidence" value="ECO:0007669"/>
    <property type="project" value="UniProtKB-UniRule"/>
</dbReference>